<feature type="transmembrane region" description="Helical" evidence="1">
    <location>
        <begin position="115"/>
        <end position="139"/>
    </location>
</feature>
<proteinExistence type="predicted"/>
<keyword evidence="1" id="KW-0472">Membrane</keyword>
<comment type="caution">
    <text evidence="2">The sequence shown here is derived from an EMBL/GenBank/DDBJ whole genome shotgun (WGS) entry which is preliminary data.</text>
</comment>
<evidence type="ECO:0000313" key="3">
    <source>
        <dbReference type="Proteomes" id="UP000283993"/>
    </source>
</evidence>
<evidence type="ECO:0000313" key="2">
    <source>
        <dbReference type="EMBL" id="ROO27842.1"/>
    </source>
</evidence>
<reference evidence="2 3" key="1">
    <citation type="submission" date="2013-10" db="EMBL/GenBank/DDBJ databases">
        <title>Salinisphaera orenii MK-B5 Genome Sequencing.</title>
        <authorList>
            <person name="Lai Q."/>
            <person name="Li C."/>
            <person name="Shao Z."/>
        </authorList>
    </citation>
    <scope>NUCLEOTIDE SEQUENCE [LARGE SCALE GENOMIC DNA]</scope>
    <source>
        <strain evidence="2 3">MK-B5</strain>
    </source>
</reference>
<name>A0A423PQJ9_9GAMM</name>
<keyword evidence="1" id="KW-1133">Transmembrane helix</keyword>
<organism evidence="2 3">
    <name type="scientific">Salinisphaera orenii MK-B5</name>
    <dbReference type="NCBI Taxonomy" id="856730"/>
    <lineage>
        <taxon>Bacteria</taxon>
        <taxon>Pseudomonadati</taxon>
        <taxon>Pseudomonadota</taxon>
        <taxon>Gammaproteobacteria</taxon>
        <taxon>Salinisphaerales</taxon>
        <taxon>Salinisphaeraceae</taxon>
        <taxon>Salinisphaera</taxon>
    </lineage>
</organism>
<feature type="transmembrane region" description="Helical" evidence="1">
    <location>
        <begin position="74"/>
        <end position="95"/>
    </location>
</feature>
<dbReference type="Proteomes" id="UP000283993">
    <property type="component" value="Unassembled WGS sequence"/>
</dbReference>
<keyword evidence="1" id="KW-0812">Transmembrane</keyword>
<dbReference type="AlphaFoldDB" id="A0A423PQJ9"/>
<gene>
    <name evidence="2" type="ORF">SAOR_07430</name>
</gene>
<feature type="transmembrane region" description="Helical" evidence="1">
    <location>
        <begin position="42"/>
        <end position="62"/>
    </location>
</feature>
<dbReference type="EMBL" id="AYKH01000012">
    <property type="protein sequence ID" value="ROO27842.1"/>
    <property type="molecule type" value="Genomic_DNA"/>
</dbReference>
<keyword evidence="3" id="KW-1185">Reference proteome</keyword>
<evidence type="ECO:0000256" key="1">
    <source>
        <dbReference type="SAM" id="Phobius"/>
    </source>
</evidence>
<feature type="transmembrane region" description="Helical" evidence="1">
    <location>
        <begin position="151"/>
        <end position="170"/>
    </location>
</feature>
<sequence length="244" mass="26591">MYLATLCLTVTGAGIVAAKMLYRPDGVYGLYALLDLNGDSSVPTWYAAFTLLLCAGLLALHGHYSRQRGDANAFHWRLLALVFALMSVDEVARIHEVVGSFLGAQIKPAVGELNGFFHFDWVAAGMAFTLVVALFYIPFLLRLPRRVAGRLMLAGAVFVGGALVVEIFNARTQYLLDVHSVYYQMGTVVEECLEMLGIAIFADFLIRHLADDTKHTAVDVLFTIADSDGLGKVSQTEDPDVRGG</sequence>
<protein>
    <submittedName>
        <fullName evidence="2">Uncharacterized protein</fullName>
    </submittedName>
</protein>
<accession>A0A423PQJ9</accession>